<reference evidence="1" key="1">
    <citation type="submission" date="2018-05" db="EMBL/GenBank/DDBJ databases">
        <authorList>
            <person name="Lanie J.A."/>
            <person name="Ng W.-L."/>
            <person name="Kazmierczak K.M."/>
            <person name="Andrzejewski T.M."/>
            <person name="Davidsen T.M."/>
            <person name="Wayne K.J."/>
            <person name="Tettelin H."/>
            <person name="Glass J.I."/>
            <person name="Rusch D."/>
            <person name="Podicherti R."/>
            <person name="Tsui H.-C.T."/>
            <person name="Winkler M.E."/>
        </authorList>
    </citation>
    <scope>NUCLEOTIDE SEQUENCE</scope>
</reference>
<proteinExistence type="predicted"/>
<protein>
    <submittedName>
        <fullName evidence="1">Uncharacterized protein</fullName>
    </submittedName>
</protein>
<feature type="non-terminal residue" evidence="1">
    <location>
        <position position="1"/>
    </location>
</feature>
<name>A0A382Z5H3_9ZZZZ</name>
<dbReference type="EMBL" id="UINC01181054">
    <property type="protein sequence ID" value="SVD90550.1"/>
    <property type="molecule type" value="Genomic_DNA"/>
</dbReference>
<sequence length="44" mass="5120">HLGQVNRRLLFLANIAEHLSRKDYCSCCSFNRAKQFDLAKTYGM</sequence>
<organism evidence="1">
    <name type="scientific">marine metagenome</name>
    <dbReference type="NCBI Taxonomy" id="408172"/>
    <lineage>
        <taxon>unclassified sequences</taxon>
        <taxon>metagenomes</taxon>
        <taxon>ecological metagenomes</taxon>
    </lineage>
</organism>
<accession>A0A382Z5H3</accession>
<gene>
    <name evidence="1" type="ORF">METZ01_LOCUS443404</name>
</gene>
<dbReference type="AlphaFoldDB" id="A0A382Z5H3"/>
<evidence type="ECO:0000313" key="1">
    <source>
        <dbReference type="EMBL" id="SVD90550.1"/>
    </source>
</evidence>